<dbReference type="Proteomes" id="UP001522868">
    <property type="component" value="Unassembled WGS sequence"/>
</dbReference>
<reference evidence="2 3" key="1">
    <citation type="submission" date="2022-04" db="EMBL/GenBank/DDBJ databases">
        <title>Streptomyces sp. nov. LCR6-01 isolated from Lichen of Dirinaria sp.</title>
        <authorList>
            <person name="Kanchanasin P."/>
            <person name="Tanasupawat S."/>
            <person name="Phongsopitanun W."/>
        </authorList>
    </citation>
    <scope>NUCLEOTIDE SEQUENCE [LARGE SCALE GENOMIC DNA]</scope>
    <source>
        <strain evidence="2 3">LCR6-01</strain>
    </source>
</reference>
<sequence length="125" mass="13364">MEATVSAAHPEADDGYSLTAIYGNGTDTTQHPGGEERVEAVSGIGDAPLVIRSGERTMDYDPGAGRNWTNQDESADALLPPPAEDEERPVPVRLRSDRKGVPVTVEVRPADPGYRDAAYCRLTLG</sequence>
<accession>A0ABT0IBS7</accession>
<proteinExistence type="predicted"/>
<evidence type="ECO:0000313" key="3">
    <source>
        <dbReference type="Proteomes" id="UP001522868"/>
    </source>
</evidence>
<dbReference type="RefSeq" id="WP_248634418.1">
    <property type="nucleotide sequence ID" value="NZ_JALPTH010000013.1"/>
</dbReference>
<organism evidence="2 3">
    <name type="scientific">Streptomyces lichenis</name>
    <dbReference type="NCBI Taxonomy" id="2306967"/>
    <lineage>
        <taxon>Bacteria</taxon>
        <taxon>Bacillati</taxon>
        <taxon>Actinomycetota</taxon>
        <taxon>Actinomycetes</taxon>
        <taxon>Kitasatosporales</taxon>
        <taxon>Streptomycetaceae</taxon>
        <taxon>Streptomyces</taxon>
    </lineage>
</organism>
<keyword evidence="3" id="KW-1185">Reference proteome</keyword>
<comment type="caution">
    <text evidence="2">The sequence shown here is derived from an EMBL/GenBank/DDBJ whole genome shotgun (WGS) entry which is preliminary data.</text>
</comment>
<dbReference type="EMBL" id="JALPTH010000013">
    <property type="protein sequence ID" value="MCK8678778.1"/>
    <property type="molecule type" value="Genomic_DNA"/>
</dbReference>
<name>A0ABT0IBS7_9ACTN</name>
<evidence type="ECO:0000313" key="2">
    <source>
        <dbReference type="EMBL" id="MCK8678778.1"/>
    </source>
</evidence>
<feature type="compositionally biased region" description="Basic and acidic residues" evidence="1">
    <location>
        <begin position="88"/>
        <end position="97"/>
    </location>
</feature>
<gene>
    <name evidence="2" type="ORF">M1O15_15540</name>
</gene>
<protein>
    <submittedName>
        <fullName evidence="2">Uncharacterized protein</fullName>
    </submittedName>
</protein>
<evidence type="ECO:0000256" key="1">
    <source>
        <dbReference type="SAM" id="MobiDB-lite"/>
    </source>
</evidence>
<feature type="region of interest" description="Disordered" evidence="1">
    <location>
        <begin position="55"/>
        <end position="97"/>
    </location>
</feature>